<feature type="domain" description="FAD dependent oxidoreductase" evidence="2">
    <location>
        <begin position="24"/>
        <end position="367"/>
    </location>
</feature>
<dbReference type="Gene3D" id="3.50.50.60">
    <property type="entry name" value="FAD/NAD(P)-binding domain"/>
    <property type="match status" value="1"/>
</dbReference>
<proteinExistence type="predicted"/>
<protein>
    <submittedName>
        <fullName evidence="3">FAD-binding oxidoreductase</fullName>
    </submittedName>
</protein>
<evidence type="ECO:0000256" key="1">
    <source>
        <dbReference type="ARBA" id="ARBA00023002"/>
    </source>
</evidence>
<keyword evidence="1" id="KW-0560">Oxidoreductase</keyword>
<evidence type="ECO:0000259" key="2">
    <source>
        <dbReference type="Pfam" id="PF01266"/>
    </source>
</evidence>
<feature type="non-terminal residue" evidence="3">
    <location>
        <position position="1"/>
    </location>
</feature>
<dbReference type="InterPro" id="IPR036188">
    <property type="entry name" value="FAD/NAD-bd_sf"/>
</dbReference>
<name>A0AA41WGW7_9BACT</name>
<accession>A0AA41WGW7</accession>
<dbReference type="GO" id="GO:0005737">
    <property type="term" value="C:cytoplasm"/>
    <property type="evidence" value="ECO:0007669"/>
    <property type="project" value="TreeGrafter"/>
</dbReference>
<dbReference type="SUPFAM" id="SSF51905">
    <property type="entry name" value="FAD/NAD(P)-binding domain"/>
    <property type="match status" value="1"/>
</dbReference>
<dbReference type="Proteomes" id="UP001165306">
    <property type="component" value="Unassembled WGS sequence"/>
</dbReference>
<dbReference type="GO" id="GO:0016491">
    <property type="term" value="F:oxidoreductase activity"/>
    <property type="evidence" value="ECO:0007669"/>
    <property type="project" value="UniProtKB-KW"/>
</dbReference>
<dbReference type="PANTHER" id="PTHR13847">
    <property type="entry name" value="SARCOSINE DEHYDROGENASE-RELATED"/>
    <property type="match status" value="1"/>
</dbReference>
<reference evidence="3" key="1">
    <citation type="submission" date="2022-06" db="EMBL/GenBank/DDBJ databases">
        <title>CFH 74404 Thermomicrobiaceae sp.</title>
        <authorList>
            <person name="Ming H."/>
            <person name="Li W.-J."/>
            <person name="Zhao Z."/>
        </authorList>
    </citation>
    <scope>NUCLEOTIDE SEQUENCE</scope>
    <source>
        <strain evidence="3">CFH 74404</strain>
    </source>
</reference>
<keyword evidence="4" id="KW-1185">Reference proteome</keyword>
<comment type="caution">
    <text evidence="3">The sequence shown here is derived from an EMBL/GenBank/DDBJ whole genome shotgun (WGS) entry which is preliminary data.</text>
</comment>
<dbReference type="InterPro" id="IPR006076">
    <property type="entry name" value="FAD-dep_OxRdtase"/>
</dbReference>
<dbReference type="Gene3D" id="3.30.9.10">
    <property type="entry name" value="D-Amino Acid Oxidase, subunit A, domain 2"/>
    <property type="match status" value="1"/>
</dbReference>
<dbReference type="AlphaFoldDB" id="A0AA41WGW7"/>
<organism evidence="3 4">
    <name type="scientific">Thermalbibacter longus</name>
    <dbReference type="NCBI Taxonomy" id="2951981"/>
    <lineage>
        <taxon>Bacteria</taxon>
        <taxon>Pseudomonadati</taxon>
        <taxon>Thermomicrobiota</taxon>
        <taxon>Thermomicrobia</taxon>
        <taxon>Thermomicrobiales</taxon>
        <taxon>Thermomicrobiaceae</taxon>
        <taxon>Thermalbibacter</taxon>
    </lineage>
</organism>
<gene>
    <name evidence="3" type="ORF">NET02_12030</name>
</gene>
<evidence type="ECO:0000313" key="4">
    <source>
        <dbReference type="Proteomes" id="UP001165306"/>
    </source>
</evidence>
<sequence>AGQPAARGLSRISGYGLTEVAMLDVAVVGAGVVGASIAWRLSQAGARVRVIERSRPAAGTSGASFAWVNASAKSPRDYFELNLAGLREHQRLVEELGGAPWYHPGGNLVWVAEDELPVMERRVEELLSWGYWAEWQSAQDVQANLEPGLRCADPTARLVFYPEEAWVDVPLLVGTLLDLARSAGAEVIEGDPVVAIEVAGGQVHGLRLRSGAAFAVHAVVNAAGPWAGRIAGLLGLPLPLAPSAGLVVRVAVPGEPIRRVLHTPIVNVRPDGPGHVLLHHDDADAQLGDRREVEAHDPLSWMLLERARQVLDGLEEADVVAATVGIRPIPADERSCIGAVSAVGGYYEAVTHSGVTLGPLIGRLLAQEILTGEVEPVAAPFRPDRFPRG</sequence>
<evidence type="ECO:0000313" key="3">
    <source>
        <dbReference type="EMBL" id="MCM8749878.1"/>
    </source>
</evidence>
<dbReference type="PANTHER" id="PTHR13847:SF289">
    <property type="entry name" value="GLYCINE OXIDASE"/>
    <property type="match status" value="1"/>
</dbReference>
<dbReference type="RefSeq" id="WP_284057663.1">
    <property type="nucleotide sequence ID" value="NZ_JAMSLR010000009.1"/>
</dbReference>
<dbReference type="EMBL" id="JAMSLR010000009">
    <property type="protein sequence ID" value="MCM8749878.1"/>
    <property type="molecule type" value="Genomic_DNA"/>
</dbReference>
<dbReference type="Pfam" id="PF01266">
    <property type="entry name" value="DAO"/>
    <property type="match status" value="1"/>
</dbReference>